<dbReference type="Pfam" id="PF00195">
    <property type="entry name" value="Chal_sti_synt_N"/>
    <property type="match status" value="1"/>
</dbReference>
<feature type="domain" description="Chalcone/stilbene synthase N-terminal" evidence="3">
    <location>
        <begin position="106"/>
        <end position="243"/>
    </location>
</feature>
<dbReference type="AlphaFoldDB" id="A0A919C145"/>
<evidence type="ECO:0000259" key="3">
    <source>
        <dbReference type="Pfam" id="PF00195"/>
    </source>
</evidence>
<comment type="caution">
    <text evidence="4">The sequence shown here is derived from an EMBL/GenBank/DDBJ whole genome shotgun (WGS) entry which is preliminary data.</text>
</comment>
<dbReference type="InterPro" id="IPR001099">
    <property type="entry name" value="Chalcone/stilbene_synt_N"/>
</dbReference>
<dbReference type="PANTHER" id="PTHR11877:SF46">
    <property type="entry name" value="TYPE III POLYKETIDE SYNTHASE A"/>
    <property type="match status" value="1"/>
</dbReference>
<evidence type="ECO:0000313" key="5">
    <source>
        <dbReference type="Proteomes" id="UP000619355"/>
    </source>
</evidence>
<dbReference type="Proteomes" id="UP000619355">
    <property type="component" value="Unassembled WGS sequence"/>
</dbReference>
<reference evidence="5" key="1">
    <citation type="journal article" date="2019" name="Int. J. Syst. Evol. Microbiol.">
        <title>The Global Catalogue of Microorganisms (GCM) 10K type strain sequencing project: providing services to taxonomists for standard genome sequencing and annotation.</title>
        <authorList>
            <consortium name="The Broad Institute Genomics Platform"/>
            <consortium name="The Broad Institute Genome Sequencing Center for Infectious Disease"/>
            <person name="Wu L."/>
            <person name="Ma J."/>
        </authorList>
    </citation>
    <scope>NUCLEOTIDE SEQUENCE [LARGE SCALE GENOMIC DNA]</scope>
    <source>
        <strain evidence="5">JCM 4253</strain>
    </source>
</reference>
<evidence type="ECO:0000313" key="4">
    <source>
        <dbReference type="EMBL" id="GHG34584.1"/>
    </source>
</evidence>
<keyword evidence="1" id="KW-0808">Transferase</keyword>
<dbReference type="EMBL" id="BNBF01000001">
    <property type="protein sequence ID" value="GHG34584.1"/>
    <property type="molecule type" value="Genomic_DNA"/>
</dbReference>
<dbReference type="InterPro" id="IPR011141">
    <property type="entry name" value="Polyketide_synthase_type-III"/>
</dbReference>
<protein>
    <submittedName>
        <fullName evidence="4">Polyketide synthase</fullName>
    </submittedName>
</protein>
<gene>
    <name evidence="4" type="ORF">GCM10018980_04310</name>
</gene>
<dbReference type="Gene3D" id="3.40.47.10">
    <property type="match status" value="2"/>
</dbReference>
<dbReference type="GO" id="GO:0016747">
    <property type="term" value="F:acyltransferase activity, transferring groups other than amino-acyl groups"/>
    <property type="evidence" value="ECO:0007669"/>
    <property type="project" value="InterPro"/>
</dbReference>
<evidence type="ECO:0000256" key="1">
    <source>
        <dbReference type="ARBA" id="ARBA00022679"/>
    </source>
</evidence>
<evidence type="ECO:0000256" key="2">
    <source>
        <dbReference type="PIRSR" id="PIRSR000451-1"/>
    </source>
</evidence>
<sequence length="396" mass="42266">MMAAYLCPPAVIHGKHAVKTSQIVADVRGRHPHAAWAPRIDSIAAGTGIETRGWMLPLETAVAPGNGGALRAVGTEPAQEALAGAGFSPQDVERAIAALDTVPAPQTVQERTAPAWEAVRAYGEHAARGALQIAGLDVADVDCLITSNSTTPALPGLDIALANTLRLRDDVMLLPATQWACVAGTRSLALAADLVAADPDRVVLVVVSEALSTTYQPADDTLESLIVRLLFADTAVAAVVTGRPRRESVLRLDAAWHHTLPGTQDLHRLETRADGTHFVMDRRGPRAVQETVTAMWEWLRTRNADSPDGWHPDVLLAHPGGTRVLEYMEQTMPDTWPSGLLDHSRESYAGGNRGGAAVFDILRRAHDSGRRKPGDRAVLYAAAPGLTATALEAEWL</sequence>
<dbReference type="PANTHER" id="PTHR11877">
    <property type="entry name" value="HYDROXYMETHYLGLUTARYL-COA SYNTHASE"/>
    <property type="match status" value="1"/>
</dbReference>
<keyword evidence="5" id="KW-1185">Reference proteome</keyword>
<accession>A0A919C145</accession>
<dbReference type="SUPFAM" id="SSF53901">
    <property type="entry name" value="Thiolase-like"/>
    <property type="match status" value="2"/>
</dbReference>
<name>A0A919C145_9ACTN</name>
<feature type="active site" description="Acyl-thioester intermediate" evidence="2">
    <location>
        <position position="181"/>
    </location>
</feature>
<dbReference type="GO" id="GO:0030639">
    <property type="term" value="P:polyketide biosynthetic process"/>
    <property type="evidence" value="ECO:0007669"/>
    <property type="project" value="TreeGrafter"/>
</dbReference>
<dbReference type="PIRSF" id="PIRSF000451">
    <property type="entry name" value="PKS_III"/>
    <property type="match status" value="1"/>
</dbReference>
<organism evidence="4 5">
    <name type="scientific">Streptomyces capoamus</name>
    <dbReference type="NCBI Taxonomy" id="68183"/>
    <lineage>
        <taxon>Bacteria</taxon>
        <taxon>Bacillati</taxon>
        <taxon>Actinomycetota</taxon>
        <taxon>Actinomycetes</taxon>
        <taxon>Kitasatosporales</taxon>
        <taxon>Streptomycetaceae</taxon>
        <taxon>Streptomyces</taxon>
    </lineage>
</organism>
<proteinExistence type="predicted"/>
<dbReference type="InterPro" id="IPR016039">
    <property type="entry name" value="Thiolase-like"/>
</dbReference>